<sequence length="136" mass="15577">MLLNRMLLVGITSIFFMYAPFNMADGLYHLRGKLQLGKQQFDTISIDLESNKEASIFLSDQKTRLEFLLTTLPDGKLSLLAKLKTNHSLKSNDYLFLPEHIIKPNQQQTRRRVDPNSNTSIIWQVLIKASLKKAEG</sequence>
<evidence type="ECO:0000313" key="2">
    <source>
        <dbReference type="EMBL" id="MBU2712218.1"/>
    </source>
</evidence>
<protein>
    <submittedName>
        <fullName evidence="2">Uncharacterized protein</fullName>
    </submittedName>
</protein>
<evidence type="ECO:0000313" key="3">
    <source>
        <dbReference type="Proteomes" id="UP000690515"/>
    </source>
</evidence>
<keyword evidence="3" id="KW-1185">Reference proteome</keyword>
<feature type="transmembrane region" description="Helical" evidence="1">
    <location>
        <begin position="6"/>
        <end position="28"/>
    </location>
</feature>
<comment type="caution">
    <text evidence="2">The sequence shown here is derived from an EMBL/GenBank/DDBJ whole genome shotgun (WGS) entry which is preliminary data.</text>
</comment>
<keyword evidence="1" id="KW-1133">Transmembrane helix</keyword>
<proteinExistence type="predicted"/>
<dbReference type="Proteomes" id="UP000690515">
    <property type="component" value="Unassembled WGS sequence"/>
</dbReference>
<accession>A0ABS5ZEQ3</accession>
<dbReference type="EMBL" id="JAGSOY010000033">
    <property type="protein sequence ID" value="MBU2712218.1"/>
    <property type="molecule type" value="Genomic_DNA"/>
</dbReference>
<reference evidence="2 3" key="1">
    <citation type="submission" date="2021-04" db="EMBL/GenBank/DDBJ databases">
        <authorList>
            <person name="Pira H."/>
            <person name="Risdian C."/>
            <person name="Wink J."/>
        </authorList>
    </citation>
    <scope>NUCLEOTIDE SEQUENCE [LARGE SCALE GENOMIC DNA]</scope>
    <source>
        <strain evidence="2 3">WH53</strain>
    </source>
</reference>
<evidence type="ECO:0000256" key="1">
    <source>
        <dbReference type="SAM" id="Phobius"/>
    </source>
</evidence>
<keyword evidence="1" id="KW-0812">Transmembrane</keyword>
<keyword evidence="1" id="KW-0472">Membrane</keyword>
<name>A0ABS5ZEQ3_9GAMM</name>
<organism evidence="2 3">
    <name type="scientific">Zooshikella harenae</name>
    <dbReference type="NCBI Taxonomy" id="2827238"/>
    <lineage>
        <taxon>Bacteria</taxon>
        <taxon>Pseudomonadati</taxon>
        <taxon>Pseudomonadota</taxon>
        <taxon>Gammaproteobacteria</taxon>
        <taxon>Oceanospirillales</taxon>
        <taxon>Zooshikellaceae</taxon>
        <taxon>Zooshikella</taxon>
    </lineage>
</organism>
<gene>
    <name evidence="2" type="ORF">KCG35_14220</name>
</gene>
<dbReference type="RefSeq" id="WP_215820448.1">
    <property type="nucleotide sequence ID" value="NZ_JAGSOY010000033.1"/>
</dbReference>